<feature type="chain" id="PRO_5032690077" description="Cupin type-1 domain-containing protein" evidence="2">
    <location>
        <begin position="25"/>
        <end position="620"/>
    </location>
</feature>
<dbReference type="OrthoDB" id="1912756at2759"/>
<feature type="compositionally biased region" description="Acidic residues" evidence="1">
    <location>
        <begin position="421"/>
        <end position="430"/>
    </location>
</feature>
<dbReference type="PANTHER" id="PTHR31189">
    <property type="entry name" value="OS03G0336100 PROTEIN-RELATED"/>
    <property type="match status" value="1"/>
</dbReference>
<sequence length="620" mass="70685">MATTRARTTPLILLLLATLLCAAAASFSEDREPWRCVRRCEDRPRHERARCLQQCRQEEREERGRHELLGRRGDRRGEGSGDEREQEQGQSRQPYVFGERSFRRVVRSEQGSVWALRPFHEASKLLRGIRNYRVAVLEANPRSFIVPSHTDAHCICYVAQGEGVVTTIENGERRSYTITEGDVFVAPAGTVTYLANTDGRRKLVIAKILHTISVPGKFQFFFGPGGRNPESILSSFSKSVQKAAYKCLIDRFVLTSRRACVAWFGDLQTSSDRLERLFGKQDKGIIVRASEEQVRELRRHASEGSHGPHWPLPPFGESHGPYSLLDQRPRIANRHGQLYEADARSYRDLAEHDVRVSLVNISAGSMSAPFYNTRSIKIAYVLDGEGHVEIVCPHLAQGGESEHGHSGRRSEQGRSRRSEEEQSEGEEEEQERGQQQQEEQEKAGQGYHTIRARLSRGTAFVVPVGHPVVEVASRDSNLQIVCFEIQAEKNEKVFLAGANNVLKKLDDAAKELAFAAKAKEVDEVLDAQREQGFLAGPEERSRREWEQEEGHGGRRGRREEREQEEKRQGRRGRREEREQEEQREGQRGRKEREQEEERQGRHGRGRREELAEAFLRMATA</sequence>
<feature type="region of interest" description="Disordered" evidence="1">
    <location>
        <begin position="532"/>
        <end position="620"/>
    </location>
</feature>
<dbReference type="Proteomes" id="UP000636709">
    <property type="component" value="Unassembled WGS sequence"/>
</dbReference>
<feature type="compositionally biased region" description="Basic and acidic residues" evidence="1">
    <location>
        <begin position="537"/>
        <end position="610"/>
    </location>
</feature>
<dbReference type="CDD" id="cd02245">
    <property type="entry name" value="cupin_7S_vicilin-like_C"/>
    <property type="match status" value="1"/>
</dbReference>
<gene>
    <name evidence="4" type="ORF">HU200_044293</name>
</gene>
<dbReference type="InterPro" id="IPR014710">
    <property type="entry name" value="RmlC-like_jellyroll"/>
</dbReference>
<accession>A0A835ED36</accession>
<dbReference type="AlphaFoldDB" id="A0A835ED36"/>
<evidence type="ECO:0000256" key="1">
    <source>
        <dbReference type="SAM" id="MobiDB-lite"/>
    </source>
</evidence>
<feature type="domain" description="Cupin type-1" evidence="3">
    <location>
        <begin position="95"/>
        <end position="255"/>
    </location>
</feature>
<feature type="signal peptide" evidence="2">
    <location>
        <begin position="1"/>
        <end position="24"/>
    </location>
</feature>
<keyword evidence="5" id="KW-1185">Reference proteome</keyword>
<dbReference type="InterPro" id="IPR050253">
    <property type="entry name" value="Seed_Storage-Functional"/>
</dbReference>
<feature type="region of interest" description="Disordered" evidence="1">
    <location>
        <begin position="396"/>
        <end position="445"/>
    </location>
</feature>
<feature type="compositionally biased region" description="Basic and acidic residues" evidence="1">
    <location>
        <begin position="400"/>
        <end position="420"/>
    </location>
</feature>
<name>A0A835ED36_9POAL</name>
<protein>
    <recommendedName>
        <fullName evidence="3">Cupin type-1 domain-containing protein</fullName>
    </recommendedName>
</protein>
<dbReference type="PANTHER" id="PTHR31189:SF79">
    <property type="entry name" value="63 KDA GLOBULIN-LIKE PROTEIN"/>
    <property type="match status" value="1"/>
</dbReference>
<feature type="region of interest" description="Disordered" evidence="1">
    <location>
        <begin position="66"/>
        <end position="93"/>
    </location>
</feature>
<proteinExistence type="predicted"/>
<dbReference type="EMBL" id="JACEFO010002096">
    <property type="protein sequence ID" value="KAF8684400.1"/>
    <property type="molecule type" value="Genomic_DNA"/>
</dbReference>
<organism evidence="4 5">
    <name type="scientific">Digitaria exilis</name>
    <dbReference type="NCBI Taxonomy" id="1010633"/>
    <lineage>
        <taxon>Eukaryota</taxon>
        <taxon>Viridiplantae</taxon>
        <taxon>Streptophyta</taxon>
        <taxon>Embryophyta</taxon>
        <taxon>Tracheophyta</taxon>
        <taxon>Spermatophyta</taxon>
        <taxon>Magnoliopsida</taxon>
        <taxon>Liliopsida</taxon>
        <taxon>Poales</taxon>
        <taxon>Poaceae</taxon>
        <taxon>PACMAD clade</taxon>
        <taxon>Panicoideae</taxon>
        <taxon>Panicodae</taxon>
        <taxon>Paniceae</taxon>
        <taxon>Anthephorinae</taxon>
        <taxon>Digitaria</taxon>
    </lineage>
</organism>
<evidence type="ECO:0000313" key="4">
    <source>
        <dbReference type="EMBL" id="KAF8684400.1"/>
    </source>
</evidence>
<comment type="caution">
    <text evidence="4">The sequence shown here is derived from an EMBL/GenBank/DDBJ whole genome shotgun (WGS) entry which is preliminary data.</text>
</comment>
<dbReference type="Gene3D" id="2.60.120.10">
    <property type="entry name" value="Jelly Rolls"/>
    <property type="match status" value="3"/>
</dbReference>
<feature type="domain" description="Cupin type-1" evidence="3">
    <location>
        <begin position="322"/>
        <end position="522"/>
    </location>
</feature>
<dbReference type="InterPro" id="IPR006045">
    <property type="entry name" value="Cupin_1"/>
</dbReference>
<dbReference type="SUPFAM" id="SSF51182">
    <property type="entry name" value="RmlC-like cupins"/>
    <property type="match status" value="1"/>
</dbReference>
<dbReference type="CDD" id="cd02244">
    <property type="entry name" value="cupin_7S_vicilin-like_N"/>
    <property type="match status" value="1"/>
</dbReference>
<reference evidence="4" key="1">
    <citation type="submission" date="2020-07" db="EMBL/GenBank/DDBJ databases">
        <title>Genome sequence and genetic diversity analysis of an under-domesticated orphan crop, white fonio (Digitaria exilis).</title>
        <authorList>
            <person name="Bennetzen J.L."/>
            <person name="Chen S."/>
            <person name="Ma X."/>
            <person name="Wang X."/>
            <person name="Yssel A.E.J."/>
            <person name="Chaluvadi S.R."/>
            <person name="Johnson M."/>
            <person name="Gangashetty P."/>
            <person name="Hamidou F."/>
            <person name="Sanogo M.D."/>
            <person name="Zwaenepoel A."/>
            <person name="Wallace J."/>
            <person name="Van De Peer Y."/>
            <person name="Van Deynze A."/>
        </authorList>
    </citation>
    <scope>NUCLEOTIDE SEQUENCE</scope>
    <source>
        <tissue evidence="4">Leaves</tissue>
    </source>
</reference>
<dbReference type="SMART" id="SM00835">
    <property type="entry name" value="Cupin_1"/>
    <property type="match status" value="2"/>
</dbReference>
<dbReference type="Pfam" id="PF00190">
    <property type="entry name" value="Cupin_1"/>
    <property type="match status" value="2"/>
</dbReference>
<evidence type="ECO:0000256" key="2">
    <source>
        <dbReference type="SAM" id="SignalP"/>
    </source>
</evidence>
<dbReference type="InterPro" id="IPR011051">
    <property type="entry name" value="RmlC_Cupin_sf"/>
</dbReference>
<keyword evidence="2" id="KW-0732">Signal</keyword>
<feature type="compositionally biased region" description="Basic and acidic residues" evidence="1">
    <location>
        <begin position="66"/>
        <end position="87"/>
    </location>
</feature>
<evidence type="ECO:0000313" key="5">
    <source>
        <dbReference type="Proteomes" id="UP000636709"/>
    </source>
</evidence>
<evidence type="ECO:0000259" key="3">
    <source>
        <dbReference type="SMART" id="SM00835"/>
    </source>
</evidence>